<dbReference type="AlphaFoldDB" id="A0A5B0NI11"/>
<comment type="caution">
    <text evidence="1">The sequence shown here is derived from an EMBL/GenBank/DDBJ whole genome shotgun (WGS) entry which is preliminary data.</text>
</comment>
<accession>A0A5B0NI11</accession>
<evidence type="ECO:0000313" key="1">
    <source>
        <dbReference type="EMBL" id="KAA1087598.1"/>
    </source>
</evidence>
<keyword evidence="2" id="KW-1185">Reference proteome</keyword>
<gene>
    <name evidence="1" type="ORF">PGT21_034393</name>
</gene>
<organism evidence="1 2">
    <name type="scientific">Puccinia graminis f. sp. tritici</name>
    <dbReference type="NCBI Taxonomy" id="56615"/>
    <lineage>
        <taxon>Eukaryota</taxon>
        <taxon>Fungi</taxon>
        <taxon>Dikarya</taxon>
        <taxon>Basidiomycota</taxon>
        <taxon>Pucciniomycotina</taxon>
        <taxon>Pucciniomycetes</taxon>
        <taxon>Pucciniales</taxon>
        <taxon>Pucciniaceae</taxon>
        <taxon>Puccinia</taxon>
    </lineage>
</organism>
<evidence type="ECO:0000313" key="2">
    <source>
        <dbReference type="Proteomes" id="UP000324748"/>
    </source>
</evidence>
<proteinExistence type="predicted"/>
<dbReference type="Proteomes" id="UP000324748">
    <property type="component" value="Unassembled WGS sequence"/>
</dbReference>
<name>A0A5B0NI11_PUCGR</name>
<sequence>MESIKLYSWSTRDNITDKGERRLADMHHFRLVGPKMLDSGATDWRLRKVEAVESVGNQNYQLVIHDKNKDTIRVE</sequence>
<protein>
    <submittedName>
        <fullName evidence="1">Uncharacterized protein</fullName>
    </submittedName>
</protein>
<reference evidence="1 2" key="1">
    <citation type="submission" date="2019-05" db="EMBL/GenBank/DDBJ databases">
        <title>Emergence of the Ug99 lineage of the wheat stem rust pathogen through somatic hybridization.</title>
        <authorList>
            <person name="Li F."/>
            <person name="Upadhyaya N.M."/>
            <person name="Sperschneider J."/>
            <person name="Matny O."/>
            <person name="Nguyen-Phuc H."/>
            <person name="Mago R."/>
            <person name="Raley C."/>
            <person name="Miller M.E."/>
            <person name="Silverstein K.A.T."/>
            <person name="Henningsen E."/>
            <person name="Hirsch C.D."/>
            <person name="Visser B."/>
            <person name="Pretorius Z.A."/>
            <person name="Steffenson B.J."/>
            <person name="Schwessinger B."/>
            <person name="Dodds P.N."/>
            <person name="Figueroa M."/>
        </authorList>
    </citation>
    <scope>NUCLEOTIDE SEQUENCE [LARGE SCALE GENOMIC DNA]</scope>
    <source>
        <strain evidence="1">21-0</strain>
    </source>
</reference>
<dbReference type="EMBL" id="VSWC01000105">
    <property type="protein sequence ID" value="KAA1087598.1"/>
    <property type="molecule type" value="Genomic_DNA"/>
</dbReference>